<proteinExistence type="predicted"/>
<dbReference type="EMBL" id="HBIP01005969">
    <property type="protein sequence ID" value="CAE0487974.1"/>
    <property type="molecule type" value="Transcribed_RNA"/>
</dbReference>
<evidence type="ECO:0000313" key="1">
    <source>
        <dbReference type="EMBL" id="CAE0487974.1"/>
    </source>
</evidence>
<reference evidence="1" key="1">
    <citation type="submission" date="2021-01" db="EMBL/GenBank/DDBJ databases">
        <authorList>
            <person name="Corre E."/>
            <person name="Pelletier E."/>
            <person name="Niang G."/>
            <person name="Scheremetjew M."/>
            <person name="Finn R."/>
            <person name="Kale V."/>
            <person name="Holt S."/>
            <person name="Cochrane G."/>
            <person name="Meng A."/>
            <person name="Brown T."/>
            <person name="Cohen L."/>
        </authorList>
    </citation>
    <scope>NUCLEOTIDE SEQUENCE</scope>
    <source>
        <strain evidence="1">CCMP1320</strain>
    </source>
</reference>
<dbReference type="AlphaFoldDB" id="A0A7S3QNP4"/>
<organism evidence="1">
    <name type="scientific">Dunaliella tertiolecta</name>
    <name type="common">Green alga</name>
    <dbReference type="NCBI Taxonomy" id="3047"/>
    <lineage>
        <taxon>Eukaryota</taxon>
        <taxon>Viridiplantae</taxon>
        <taxon>Chlorophyta</taxon>
        <taxon>core chlorophytes</taxon>
        <taxon>Chlorophyceae</taxon>
        <taxon>CS clade</taxon>
        <taxon>Chlamydomonadales</taxon>
        <taxon>Dunaliellaceae</taxon>
        <taxon>Dunaliella</taxon>
    </lineage>
</organism>
<name>A0A7S3QNP4_DUNTE</name>
<protein>
    <submittedName>
        <fullName evidence="1">Uncharacterized protein</fullName>
    </submittedName>
</protein>
<sequence length="137" mass="15293">MNYTEAYCGGSALQELCALQEQLHLCFMSISNFCSHLQSIGAYQLHAKTAVGKWRGCINACNLNSWLSAQSKELRELFQTLLPPSFQPSQTTPHLHESPCCDDVHPCKTHISAAAFPLYRKTTGNIDMIKTLKQDFA</sequence>
<accession>A0A7S3QNP4</accession>
<gene>
    <name evidence="1" type="ORF">DTER00134_LOCUS3024</name>
</gene>